<dbReference type="Proteomes" id="UP000486351">
    <property type="component" value="Unassembled WGS sequence"/>
</dbReference>
<name>A0A6G0QKY0_9STRA</name>
<organism evidence="1 2">
    <name type="scientific">Phytophthora fragariae</name>
    <dbReference type="NCBI Taxonomy" id="53985"/>
    <lineage>
        <taxon>Eukaryota</taxon>
        <taxon>Sar</taxon>
        <taxon>Stramenopiles</taxon>
        <taxon>Oomycota</taxon>
        <taxon>Peronosporomycetes</taxon>
        <taxon>Peronosporales</taxon>
        <taxon>Peronosporaceae</taxon>
        <taxon>Phytophthora</taxon>
    </lineage>
</organism>
<gene>
    <name evidence="1" type="ORF">PF008_g25116</name>
</gene>
<evidence type="ECO:0000313" key="2">
    <source>
        <dbReference type="Proteomes" id="UP000486351"/>
    </source>
</evidence>
<protein>
    <submittedName>
        <fullName evidence="1">Uncharacterized protein</fullName>
    </submittedName>
</protein>
<dbReference type="AlphaFoldDB" id="A0A6G0QKY0"/>
<comment type="caution">
    <text evidence="1">The sequence shown here is derived from an EMBL/GenBank/DDBJ whole genome shotgun (WGS) entry which is preliminary data.</text>
</comment>
<reference evidence="1 2" key="1">
    <citation type="submission" date="2018-09" db="EMBL/GenBank/DDBJ databases">
        <title>Genomic investigation of the strawberry pathogen Phytophthora fragariae indicates pathogenicity is determined by transcriptional variation in three key races.</title>
        <authorList>
            <person name="Adams T.M."/>
            <person name="Armitage A.D."/>
            <person name="Sobczyk M.K."/>
            <person name="Bates H.J."/>
            <person name="Dunwell J.M."/>
            <person name="Nellist C.F."/>
            <person name="Harrison R.J."/>
        </authorList>
    </citation>
    <scope>NUCLEOTIDE SEQUENCE [LARGE SCALE GENOMIC DNA]</scope>
    <source>
        <strain evidence="1 2">NOV-77</strain>
    </source>
</reference>
<evidence type="ECO:0000313" key="1">
    <source>
        <dbReference type="EMBL" id="KAE9292282.1"/>
    </source>
</evidence>
<sequence>MELANTGSCLAYLAVSLAVNASATACLLSLFTSSCKIKTNVVLVFGGGGGGETVNFFFEGL</sequence>
<accession>A0A6G0QKY0</accession>
<dbReference type="EMBL" id="QXFY01002795">
    <property type="protein sequence ID" value="KAE9292282.1"/>
    <property type="molecule type" value="Genomic_DNA"/>
</dbReference>
<proteinExistence type="predicted"/>